<accession>A0A8J3IAA0</accession>
<organism evidence="1 2">
    <name type="scientific">Ktedonospora formicarum</name>
    <dbReference type="NCBI Taxonomy" id="2778364"/>
    <lineage>
        <taxon>Bacteria</taxon>
        <taxon>Bacillati</taxon>
        <taxon>Chloroflexota</taxon>
        <taxon>Ktedonobacteria</taxon>
        <taxon>Ktedonobacterales</taxon>
        <taxon>Ktedonobacteraceae</taxon>
        <taxon>Ktedonospora</taxon>
    </lineage>
</organism>
<keyword evidence="2" id="KW-1185">Reference proteome</keyword>
<evidence type="ECO:0000313" key="1">
    <source>
        <dbReference type="EMBL" id="GHO50311.1"/>
    </source>
</evidence>
<name>A0A8J3IAA0_9CHLR</name>
<comment type="caution">
    <text evidence="1">The sequence shown here is derived from an EMBL/GenBank/DDBJ whole genome shotgun (WGS) entry which is preliminary data.</text>
</comment>
<evidence type="ECO:0000313" key="2">
    <source>
        <dbReference type="Proteomes" id="UP000612362"/>
    </source>
</evidence>
<gene>
    <name evidence="1" type="ORF">KSX_84740</name>
</gene>
<sequence length="85" mass="9681">METLLLRLVEAHPLGALCRVAWIKRGQQENAMTIERLMKQLRASDGSTNLLQAPTHYLVEKNAIRFDEDSLVLQLIDGSDEDGFW</sequence>
<protein>
    <submittedName>
        <fullName evidence="1">Uncharacterized protein</fullName>
    </submittedName>
</protein>
<dbReference type="Proteomes" id="UP000612362">
    <property type="component" value="Unassembled WGS sequence"/>
</dbReference>
<dbReference type="EMBL" id="BNJF01000008">
    <property type="protein sequence ID" value="GHO50311.1"/>
    <property type="molecule type" value="Genomic_DNA"/>
</dbReference>
<reference evidence="1" key="1">
    <citation type="submission" date="2020-10" db="EMBL/GenBank/DDBJ databases">
        <title>Taxonomic study of unclassified bacteria belonging to the class Ktedonobacteria.</title>
        <authorList>
            <person name="Yabe S."/>
            <person name="Wang C.M."/>
            <person name="Zheng Y."/>
            <person name="Sakai Y."/>
            <person name="Cavaletti L."/>
            <person name="Monciardini P."/>
            <person name="Donadio S."/>
        </authorList>
    </citation>
    <scope>NUCLEOTIDE SEQUENCE</scope>
    <source>
        <strain evidence="1">SOSP1-1</strain>
    </source>
</reference>
<dbReference type="AlphaFoldDB" id="A0A8J3IAA0"/>
<proteinExistence type="predicted"/>